<dbReference type="Gene3D" id="1.10.443.10">
    <property type="entry name" value="Intergrase catalytic core"/>
    <property type="match status" value="1"/>
</dbReference>
<dbReference type="GO" id="GO:0003677">
    <property type="term" value="F:DNA binding"/>
    <property type="evidence" value="ECO:0007669"/>
    <property type="project" value="InterPro"/>
</dbReference>
<feature type="compositionally biased region" description="Basic residues" evidence="2">
    <location>
        <begin position="27"/>
        <end position="43"/>
    </location>
</feature>
<dbReference type="GO" id="GO:0015074">
    <property type="term" value="P:DNA integration"/>
    <property type="evidence" value="ECO:0007669"/>
    <property type="project" value="InterPro"/>
</dbReference>
<dbReference type="InterPro" id="IPR013762">
    <property type="entry name" value="Integrase-like_cat_sf"/>
</dbReference>
<dbReference type="PANTHER" id="PTHR35617">
    <property type="entry name" value="PHAGE_INTEGRASE DOMAIN-CONTAINING PROTEIN"/>
    <property type="match status" value="1"/>
</dbReference>
<sequence>MDSGNSMDARAVGDHEPGDFPNVDTGRRRRAHAPVPRRAKKCTRSPTPSRHLGDLHEGSCASRSQAPSRSVSRSRSCSGSRHRSVSTERSRSRRSSRSHSALSGRSRSRSPSGRVSSRSASPVPAKKARVATTAEEFPEAPAISAYIEVIRPNEPVDSSLLSRAMKGFFRLRPTRPKHDFIWDVSVVVNYLAEAPTSSLKDKTLKCAMLLALCSPKRVSELASLALDRRSVTPTMWSFALAKTKNRRCGPEHRAQYTRFPGDSRICPIACLEDYLSVTEALRPEGVQALLISYRAPHNAVTSATVARWLKCVLALAGIDAVFSAHSTRSASTSAALLKGATCGQIMQAANWATSSTFERHYHREPNATAAFQNAVLNNNDAS</sequence>
<reference evidence="4" key="1">
    <citation type="submission" date="2023-06" db="EMBL/GenBank/DDBJ databases">
        <title>Genomic analysis of the entomopathogenic nematode Steinernema hermaphroditum.</title>
        <authorList>
            <person name="Schwarz E.M."/>
            <person name="Heppert J.K."/>
            <person name="Baniya A."/>
            <person name="Schwartz H.T."/>
            <person name="Tan C.-H."/>
            <person name="Antoshechkin I."/>
            <person name="Sternberg P.W."/>
            <person name="Goodrich-Blair H."/>
            <person name="Dillman A.R."/>
        </authorList>
    </citation>
    <scope>NUCLEOTIDE SEQUENCE</scope>
    <source>
        <strain evidence="4">PS9179</strain>
        <tissue evidence="4">Whole animal</tissue>
    </source>
</reference>
<feature type="compositionally biased region" description="Low complexity" evidence="2">
    <location>
        <begin position="62"/>
        <end position="79"/>
    </location>
</feature>
<keyword evidence="5" id="KW-1185">Reference proteome</keyword>
<evidence type="ECO:0000313" key="4">
    <source>
        <dbReference type="EMBL" id="KAK0413512.1"/>
    </source>
</evidence>
<evidence type="ECO:0000259" key="3">
    <source>
        <dbReference type="PROSITE" id="PS51898"/>
    </source>
</evidence>
<dbReference type="PANTHER" id="PTHR35617:SF3">
    <property type="entry name" value="CORE-BINDING (CB) DOMAIN-CONTAINING PROTEIN"/>
    <property type="match status" value="1"/>
</dbReference>
<dbReference type="InterPro" id="IPR002104">
    <property type="entry name" value="Integrase_catalytic"/>
</dbReference>
<organism evidence="4 5">
    <name type="scientific">Steinernema hermaphroditum</name>
    <dbReference type="NCBI Taxonomy" id="289476"/>
    <lineage>
        <taxon>Eukaryota</taxon>
        <taxon>Metazoa</taxon>
        <taxon>Ecdysozoa</taxon>
        <taxon>Nematoda</taxon>
        <taxon>Chromadorea</taxon>
        <taxon>Rhabditida</taxon>
        <taxon>Tylenchina</taxon>
        <taxon>Panagrolaimomorpha</taxon>
        <taxon>Strongyloidoidea</taxon>
        <taxon>Steinernematidae</taxon>
        <taxon>Steinernema</taxon>
    </lineage>
</organism>
<feature type="domain" description="Tyr recombinase" evidence="3">
    <location>
        <begin position="171"/>
        <end position="377"/>
    </location>
</feature>
<proteinExistence type="predicted"/>
<gene>
    <name evidence="4" type="ORF">QR680_006847</name>
</gene>
<dbReference type="EMBL" id="JAUCMV010000003">
    <property type="protein sequence ID" value="KAK0413512.1"/>
    <property type="molecule type" value="Genomic_DNA"/>
</dbReference>
<dbReference type="GO" id="GO:0006310">
    <property type="term" value="P:DNA recombination"/>
    <property type="evidence" value="ECO:0007669"/>
    <property type="project" value="UniProtKB-KW"/>
</dbReference>
<comment type="caution">
    <text evidence="4">The sequence shown here is derived from an EMBL/GenBank/DDBJ whole genome shotgun (WGS) entry which is preliminary data.</text>
</comment>
<feature type="region of interest" description="Disordered" evidence="2">
    <location>
        <begin position="1"/>
        <end position="132"/>
    </location>
</feature>
<accession>A0AA39HWU1</accession>
<dbReference type="PROSITE" id="PS51898">
    <property type="entry name" value="TYR_RECOMBINASE"/>
    <property type="match status" value="1"/>
</dbReference>
<keyword evidence="1" id="KW-0233">DNA recombination</keyword>
<dbReference type="SUPFAM" id="SSF56349">
    <property type="entry name" value="DNA breaking-rejoining enzymes"/>
    <property type="match status" value="1"/>
</dbReference>
<protein>
    <recommendedName>
        <fullName evidence="3">Tyr recombinase domain-containing protein</fullName>
    </recommendedName>
</protein>
<dbReference type="InterPro" id="IPR011010">
    <property type="entry name" value="DNA_brk_join_enz"/>
</dbReference>
<name>A0AA39HWU1_9BILA</name>
<evidence type="ECO:0000256" key="2">
    <source>
        <dbReference type="SAM" id="MobiDB-lite"/>
    </source>
</evidence>
<dbReference type="AlphaFoldDB" id="A0AA39HWU1"/>
<evidence type="ECO:0000256" key="1">
    <source>
        <dbReference type="ARBA" id="ARBA00023172"/>
    </source>
</evidence>
<feature type="compositionally biased region" description="Low complexity" evidence="2">
    <location>
        <begin position="98"/>
        <end position="122"/>
    </location>
</feature>
<evidence type="ECO:0000313" key="5">
    <source>
        <dbReference type="Proteomes" id="UP001175271"/>
    </source>
</evidence>
<dbReference type="Proteomes" id="UP001175271">
    <property type="component" value="Unassembled WGS sequence"/>
</dbReference>